<dbReference type="SUPFAM" id="SSF48403">
    <property type="entry name" value="Ankyrin repeat"/>
    <property type="match status" value="1"/>
</dbReference>
<evidence type="ECO:0000313" key="1">
    <source>
        <dbReference type="EMBL" id="ORY81045.1"/>
    </source>
</evidence>
<dbReference type="Pfam" id="PF12796">
    <property type="entry name" value="Ank_2"/>
    <property type="match status" value="1"/>
</dbReference>
<protein>
    <submittedName>
        <fullName evidence="1">Uncharacterized protein</fullName>
    </submittedName>
</protein>
<reference evidence="1 2" key="1">
    <citation type="submission" date="2016-08" db="EMBL/GenBank/DDBJ databases">
        <title>A Parts List for Fungal Cellulosomes Revealed by Comparative Genomics.</title>
        <authorList>
            <consortium name="DOE Joint Genome Institute"/>
            <person name="Haitjema C.H."/>
            <person name="Gilmore S.P."/>
            <person name="Henske J.K."/>
            <person name="Solomon K.V."/>
            <person name="De Groot R."/>
            <person name="Kuo A."/>
            <person name="Mondo S.J."/>
            <person name="Salamov A.A."/>
            <person name="Labutti K."/>
            <person name="Zhao Z."/>
            <person name="Chiniquy J."/>
            <person name="Barry K."/>
            <person name="Brewer H.M."/>
            <person name="Purvine S.O."/>
            <person name="Wright A.T."/>
            <person name="Boxma B."/>
            <person name="Van Alen T."/>
            <person name="Hackstein J.H."/>
            <person name="Baker S.E."/>
            <person name="Grigoriev I.V."/>
            <person name="O'Malley M.A."/>
        </authorList>
    </citation>
    <scope>NUCLEOTIDE SEQUENCE [LARGE SCALE GENOMIC DNA]</scope>
    <source>
        <strain evidence="1 2">G1</strain>
    </source>
</reference>
<dbReference type="STRING" id="1754190.A0A1Y2FDX2"/>
<proteinExistence type="predicted"/>
<dbReference type="InterPro" id="IPR002110">
    <property type="entry name" value="Ankyrin_rpt"/>
</dbReference>
<gene>
    <name evidence="1" type="ORF">LY90DRAFT_664271</name>
</gene>
<accession>A0A1Y2FDX2</accession>
<dbReference type="EMBL" id="MCOG01000011">
    <property type="protein sequence ID" value="ORY81045.1"/>
    <property type="molecule type" value="Genomic_DNA"/>
</dbReference>
<name>A0A1Y2FDX2_9FUNG</name>
<dbReference type="Proteomes" id="UP000193920">
    <property type="component" value="Unassembled WGS sequence"/>
</dbReference>
<comment type="caution">
    <text evidence="1">The sequence shown here is derived from an EMBL/GenBank/DDBJ whole genome shotgun (WGS) entry which is preliminary data.</text>
</comment>
<organism evidence="1 2">
    <name type="scientific">Neocallimastix californiae</name>
    <dbReference type="NCBI Taxonomy" id="1754190"/>
    <lineage>
        <taxon>Eukaryota</taxon>
        <taxon>Fungi</taxon>
        <taxon>Fungi incertae sedis</taxon>
        <taxon>Chytridiomycota</taxon>
        <taxon>Chytridiomycota incertae sedis</taxon>
        <taxon>Neocallimastigomycetes</taxon>
        <taxon>Neocallimastigales</taxon>
        <taxon>Neocallimastigaceae</taxon>
        <taxon>Neocallimastix</taxon>
    </lineage>
</organism>
<keyword evidence="2" id="KW-1185">Reference proteome</keyword>
<dbReference type="OrthoDB" id="539213at2759"/>
<dbReference type="AlphaFoldDB" id="A0A1Y2FDX2"/>
<dbReference type="InterPro" id="IPR036770">
    <property type="entry name" value="Ankyrin_rpt-contain_sf"/>
</dbReference>
<dbReference type="Gene3D" id="1.25.40.20">
    <property type="entry name" value="Ankyrin repeat-containing domain"/>
    <property type="match status" value="1"/>
</dbReference>
<sequence>MTITKSKTTFNHLPNELVVKVFNYSNELPLIFTCKRYYYLWKYSSVMKAHYLYQNSDKKEKKLNSTFQTILKCKFLNERVVEILERWFLSKYHWNDMQCIYTTCQLPKWLLKNPSLDFIQFLMDRGVSPSEPANRPLILACKKNNIKLVKMLLAMGVQPRKYNDGPLLIATKKKNNEIVLLLLKYYTKSKECQNGINNALNIAIQQKNKTLIRIFVKYGGIPKVALLKKLK</sequence>
<dbReference type="SMART" id="SM00248">
    <property type="entry name" value="ANK"/>
    <property type="match status" value="3"/>
</dbReference>
<evidence type="ECO:0000313" key="2">
    <source>
        <dbReference type="Proteomes" id="UP000193920"/>
    </source>
</evidence>